<dbReference type="GO" id="GO:0016491">
    <property type="term" value="F:oxidoreductase activity"/>
    <property type="evidence" value="ECO:0007669"/>
    <property type="project" value="InterPro"/>
</dbReference>
<dbReference type="STRING" id="1763535.LPB072_08150"/>
<dbReference type="Proteomes" id="UP000185680">
    <property type="component" value="Chromosome"/>
</dbReference>
<accession>A0A167GXQ8</accession>
<evidence type="ECO:0000313" key="4">
    <source>
        <dbReference type="Proteomes" id="UP000185657"/>
    </source>
</evidence>
<reference evidence="3 4" key="1">
    <citation type="submission" date="2016-02" db="EMBL/GenBank/DDBJ databases">
        <title>Draft genome sequence of Hydrogenophaga sp. LPB0072.</title>
        <authorList>
            <person name="Shin S.-K."/>
            <person name="Yi H."/>
        </authorList>
    </citation>
    <scope>NUCLEOTIDE SEQUENCE [LARGE SCALE GENOMIC DNA]</scope>
    <source>
        <strain evidence="3 4">LPB0072</strain>
    </source>
</reference>
<organism evidence="2 5">
    <name type="scientific">Hydrogenophaga crassostreae</name>
    <dbReference type="NCBI Taxonomy" id="1763535"/>
    <lineage>
        <taxon>Bacteria</taxon>
        <taxon>Pseudomonadati</taxon>
        <taxon>Pseudomonadota</taxon>
        <taxon>Betaproteobacteria</taxon>
        <taxon>Burkholderiales</taxon>
        <taxon>Comamonadaceae</taxon>
        <taxon>Hydrogenophaga</taxon>
    </lineage>
</organism>
<dbReference type="RefSeq" id="WP_066093958.1">
    <property type="nucleotide sequence ID" value="NZ_CP017476.1"/>
</dbReference>
<dbReference type="SMART" id="SM01008">
    <property type="entry name" value="Ald_Xan_dh_C"/>
    <property type="match status" value="1"/>
</dbReference>
<dbReference type="EMBL" id="CP017476">
    <property type="protein sequence ID" value="AOW12818.1"/>
    <property type="molecule type" value="Genomic_DNA"/>
</dbReference>
<dbReference type="InterPro" id="IPR000674">
    <property type="entry name" value="Ald_Oxase/Xan_DH_a/b"/>
</dbReference>
<dbReference type="KEGG" id="hyl:LPB072_08150"/>
<sequence>MNTFDAPDIDKPAGLTRRGLLASAGAALVVGFTLPRSGRALAASDTPFAPNAWLRITPDNRITVICGSSEMGQGVLTAIPQLMAEELDADWSAVTVEQAPVSAAFNNPAFGMQATGGSTTIRGHWDVMRNAGATARAMLVAAAAEQWKVPVAECRTALGEVIHGSGKKLTYGALAEAASRQKPPEKVALKDPKDFKIIGQRKKRLDTVGKTDGSARYGIDVSLPGMLVAVMARAPLPGAKVVKVDDSLAKAVKGVKQVITLPSGVAVLASGYWAAKKGRDALKVDWDLGAGTGLSSAKVTAMLTEGASAPGAVAKKEGDEAAKAERLVEATYEAPYLAHACMEPMNCTAWVKPGSVEVWAGTQSQGPVQGILSQVAAVDAGSVKVNTMMLGGGFGRRFAPDFVIDATLLSKMSGSPVKLIYSREDDMAAGFYRPASVAKFTGGLDAAGKVTVLKVGVGTPSIMAASGFMKIPDNGVDSFAMEGIADHPYDVANQRIAFGRKEPGPNVWFWRSVGHSQNIFFMESFVDELAAAAGKDPFEFRRAMLDKQPRYKKVLEVAADKAGWGSPLPAGVFRGIAVAQSFGSYVAEVAEVSVNADGRPRVHRVVAAVDCGMTVNPTIIERQIEGAIVFGLSAALYGKITLKDGRVEQGNFHDYPVLRSNEMPGVEVHIVPSTEKPGGIGEPGTPPIAPAVANALFAATGKRLRSLPFDAEQLKKA</sequence>
<reference evidence="2 5" key="2">
    <citation type="submission" date="2016-10" db="EMBL/GenBank/DDBJ databases">
        <title>Hydorgenophaga sp. LPB0072 isolated from gastropod.</title>
        <authorList>
            <person name="Kim E."/>
            <person name="Yi H."/>
        </authorList>
    </citation>
    <scope>NUCLEOTIDE SEQUENCE [LARGE SCALE GENOMIC DNA]</scope>
    <source>
        <strain evidence="2 5">LPB0072</strain>
    </source>
</reference>
<dbReference type="PANTHER" id="PTHR47495">
    <property type="entry name" value="ALDEHYDE DEHYDROGENASE"/>
    <property type="match status" value="1"/>
</dbReference>
<name>A0A167GXQ8_9BURK</name>
<proteinExistence type="predicted"/>
<dbReference type="InterPro" id="IPR046867">
    <property type="entry name" value="AldOxase/xan_DH_MoCoBD2"/>
</dbReference>
<dbReference type="Gene3D" id="3.30.365.10">
    <property type="entry name" value="Aldehyde oxidase/xanthine dehydrogenase, molybdopterin binding domain"/>
    <property type="match status" value="5"/>
</dbReference>
<evidence type="ECO:0000313" key="2">
    <source>
        <dbReference type="EMBL" id="AOW12818.1"/>
    </source>
</evidence>
<dbReference type="EMBL" id="LVWD01000034">
    <property type="protein sequence ID" value="OAD40005.1"/>
    <property type="molecule type" value="Genomic_DNA"/>
</dbReference>
<dbReference type="PANTHER" id="PTHR47495:SF2">
    <property type="entry name" value="ALDEHYDE DEHYDROGENASE"/>
    <property type="match status" value="1"/>
</dbReference>
<dbReference type="InterPro" id="IPR037165">
    <property type="entry name" value="AldOxase/xan_DH_Mopterin-bd_sf"/>
</dbReference>
<dbReference type="InterPro" id="IPR006311">
    <property type="entry name" value="TAT_signal"/>
</dbReference>
<dbReference type="Pfam" id="PF02738">
    <property type="entry name" value="MoCoBD_1"/>
    <property type="match status" value="1"/>
</dbReference>
<protein>
    <submittedName>
        <fullName evidence="2">Isoquinoline 1-oxidoreductase</fullName>
    </submittedName>
</protein>
<keyword evidence="4" id="KW-1185">Reference proteome</keyword>
<gene>
    <name evidence="2" type="ORF">LPB072_08150</name>
    <name evidence="3" type="ORF">LPB72_17645</name>
</gene>
<evidence type="ECO:0000259" key="1">
    <source>
        <dbReference type="SMART" id="SM01008"/>
    </source>
</evidence>
<dbReference type="SUPFAM" id="SSF56003">
    <property type="entry name" value="Molybdenum cofactor-binding domain"/>
    <property type="match status" value="2"/>
</dbReference>
<dbReference type="Proteomes" id="UP000185657">
    <property type="component" value="Unassembled WGS sequence"/>
</dbReference>
<dbReference type="Pfam" id="PF20256">
    <property type="entry name" value="MoCoBD_2"/>
    <property type="match status" value="2"/>
</dbReference>
<dbReference type="OrthoDB" id="9767994at2"/>
<dbReference type="InterPro" id="IPR008274">
    <property type="entry name" value="AldOxase/xan_DH_MoCoBD1"/>
</dbReference>
<evidence type="ECO:0000313" key="5">
    <source>
        <dbReference type="Proteomes" id="UP000185680"/>
    </source>
</evidence>
<evidence type="ECO:0000313" key="3">
    <source>
        <dbReference type="EMBL" id="OAD40005.1"/>
    </source>
</evidence>
<dbReference type="InterPro" id="IPR052516">
    <property type="entry name" value="N-heterocyclic_Hydroxylase"/>
</dbReference>
<dbReference type="InterPro" id="IPR012368">
    <property type="entry name" value="OxRdtase_Mopterin-bd_su_IorB"/>
</dbReference>
<dbReference type="Gene3D" id="3.90.1170.50">
    <property type="entry name" value="Aldehyde oxidase/xanthine dehydrogenase, a/b hammerhead"/>
    <property type="match status" value="1"/>
</dbReference>
<dbReference type="PROSITE" id="PS51318">
    <property type="entry name" value="TAT"/>
    <property type="match status" value="1"/>
</dbReference>
<dbReference type="AlphaFoldDB" id="A0A167GXQ8"/>
<dbReference type="PIRSF" id="PIRSF036389">
    <property type="entry name" value="IOR_B"/>
    <property type="match status" value="1"/>
</dbReference>
<feature type="domain" description="Aldehyde oxidase/xanthine dehydrogenase a/b hammerhead" evidence="1">
    <location>
        <begin position="212"/>
        <end position="290"/>
    </location>
</feature>